<dbReference type="InterPro" id="IPR020846">
    <property type="entry name" value="MFS_dom"/>
</dbReference>
<feature type="transmembrane region" description="Helical" evidence="5">
    <location>
        <begin position="476"/>
        <end position="493"/>
    </location>
</feature>
<dbReference type="OrthoDB" id="290260at2759"/>
<keyword evidence="4 5" id="KW-0472">Membrane</keyword>
<dbReference type="AlphaFoldDB" id="A0A8S1TY08"/>
<feature type="transmembrane region" description="Helical" evidence="5">
    <location>
        <begin position="413"/>
        <end position="433"/>
    </location>
</feature>
<dbReference type="Pfam" id="PF00083">
    <property type="entry name" value="Sugar_tr"/>
    <property type="match status" value="1"/>
</dbReference>
<feature type="transmembrane region" description="Helical" evidence="5">
    <location>
        <begin position="355"/>
        <end position="376"/>
    </location>
</feature>
<evidence type="ECO:0000256" key="5">
    <source>
        <dbReference type="SAM" id="Phobius"/>
    </source>
</evidence>
<dbReference type="PROSITE" id="PS50850">
    <property type="entry name" value="MFS"/>
    <property type="match status" value="1"/>
</dbReference>
<evidence type="ECO:0000313" key="8">
    <source>
        <dbReference type="Proteomes" id="UP000689195"/>
    </source>
</evidence>
<feature type="transmembrane region" description="Helical" evidence="5">
    <location>
        <begin position="324"/>
        <end position="343"/>
    </location>
</feature>
<feature type="transmembrane region" description="Helical" evidence="5">
    <location>
        <begin position="127"/>
        <end position="147"/>
    </location>
</feature>
<dbReference type="GO" id="GO:0022857">
    <property type="term" value="F:transmembrane transporter activity"/>
    <property type="evidence" value="ECO:0007669"/>
    <property type="project" value="InterPro"/>
</dbReference>
<dbReference type="InterPro" id="IPR005828">
    <property type="entry name" value="MFS_sugar_transport-like"/>
</dbReference>
<dbReference type="Proteomes" id="UP000689195">
    <property type="component" value="Unassembled WGS sequence"/>
</dbReference>
<keyword evidence="8" id="KW-1185">Reference proteome</keyword>
<feature type="domain" description="Major facilitator superfamily (MFS) profile" evidence="6">
    <location>
        <begin position="48"/>
        <end position="498"/>
    </location>
</feature>
<evidence type="ECO:0000259" key="6">
    <source>
        <dbReference type="PROSITE" id="PS50850"/>
    </source>
</evidence>
<sequence length="532" mass="60721">MQVYQEQTFTESKQLTYDEALTQVGGAGLYQKRAFLIFGLQWLITRLIRNIKFFSWILFSPVFFFIKPTIDCRSNAECLNQCSSESLDEKCLDYVCDDSIRREFVVGESLNTAFDALLPCHKTLQSIIQSTVYLGSVSGLIIFSFIADNYGRKLSLSISWAMTSFGALLVTLQDFSSQVLEVIQQLLYIIHLLMNIPVIQLYQRFYIEGNFREVQNVGVQVFFAIGEFAIIALAYFITYWRWLAVSVAIPSILLNIGNLLIFESPQFLYTKNKKKCVKILNQIAKLNGTQYIKIDDLATNPQTKENNSRVYSILDLLKYKSLRYVFFAGVMMFFAIKVTYYGISFVSDQLGLNFFTTNFIIAFFELLAFATLDFFITKLKRKTNIISGFFIVGFMSLYFLFQSDHIVFRIFEGILAGLMRFLICAVWALGYIYVSELFPSVVRSLALCLISAGGSFGSIAQAFLSNLCSSLNVHPMVAFGIICVLCALLLFPLRETLHQPLREKIEEDQTRIRSSMLHINDSEQITSPLHDT</sequence>
<feature type="transmembrane region" description="Helical" evidence="5">
    <location>
        <begin position="243"/>
        <end position="262"/>
    </location>
</feature>
<accession>A0A8S1TY08</accession>
<evidence type="ECO:0000256" key="1">
    <source>
        <dbReference type="ARBA" id="ARBA00004141"/>
    </source>
</evidence>
<keyword evidence="3 5" id="KW-1133">Transmembrane helix</keyword>
<feature type="transmembrane region" description="Helical" evidence="5">
    <location>
        <begin position="383"/>
        <end position="401"/>
    </location>
</feature>
<dbReference type="GO" id="GO:0016020">
    <property type="term" value="C:membrane"/>
    <property type="evidence" value="ECO:0007669"/>
    <property type="project" value="UniProtKB-SubCell"/>
</dbReference>
<feature type="transmembrane region" description="Helical" evidence="5">
    <location>
        <begin position="445"/>
        <end position="464"/>
    </location>
</feature>
<evidence type="ECO:0000313" key="7">
    <source>
        <dbReference type="EMBL" id="CAD8156347.1"/>
    </source>
</evidence>
<keyword evidence="2 5" id="KW-0812">Transmembrane</keyword>
<feature type="transmembrane region" description="Helical" evidence="5">
    <location>
        <begin position="185"/>
        <end position="205"/>
    </location>
</feature>
<feature type="transmembrane region" description="Helical" evidence="5">
    <location>
        <begin position="217"/>
        <end position="237"/>
    </location>
</feature>
<feature type="transmembrane region" description="Helical" evidence="5">
    <location>
        <begin position="53"/>
        <end position="70"/>
    </location>
</feature>
<name>A0A8S1TY08_9CILI</name>
<gene>
    <name evidence="7" type="ORF">PPENT_87.1.T0280274</name>
</gene>
<evidence type="ECO:0000256" key="3">
    <source>
        <dbReference type="ARBA" id="ARBA00022989"/>
    </source>
</evidence>
<feature type="transmembrane region" description="Helical" evidence="5">
    <location>
        <begin position="154"/>
        <end position="173"/>
    </location>
</feature>
<protein>
    <recommendedName>
        <fullName evidence="6">Major facilitator superfamily (MFS) profile domain-containing protein</fullName>
    </recommendedName>
</protein>
<dbReference type="EMBL" id="CAJJDO010000028">
    <property type="protein sequence ID" value="CAD8156347.1"/>
    <property type="molecule type" value="Genomic_DNA"/>
</dbReference>
<dbReference type="PANTHER" id="PTHR24064">
    <property type="entry name" value="SOLUTE CARRIER FAMILY 22 MEMBER"/>
    <property type="match status" value="1"/>
</dbReference>
<evidence type="ECO:0000256" key="2">
    <source>
        <dbReference type="ARBA" id="ARBA00022692"/>
    </source>
</evidence>
<comment type="caution">
    <text evidence="7">The sequence shown here is derived from an EMBL/GenBank/DDBJ whole genome shotgun (WGS) entry which is preliminary data.</text>
</comment>
<proteinExistence type="predicted"/>
<reference evidence="7" key="1">
    <citation type="submission" date="2021-01" db="EMBL/GenBank/DDBJ databases">
        <authorList>
            <consortium name="Genoscope - CEA"/>
            <person name="William W."/>
        </authorList>
    </citation>
    <scope>NUCLEOTIDE SEQUENCE</scope>
</reference>
<evidence type="ECO:0000256" key="4">
    <source>
        <dbReference type="ARBA" id="ARBA00023136"/>
    </source>
</evidence>
<comment type="subcellular location">
    <subcellularLocation>
        <location evidence="1">Membrane</location>
        <topology evidence="1">Multi-pass membrane protein</topology>
    </subcellularLocation>
</comment>
<organism evidence="7 8">
    <name type="scientific">Paramecium pentaurelia</name>
    <dbReference type="NCBI Taxonomy" id="43138"/>
    <lineage>
        <taxon>Eukaryota</taxon>
        <taxon>Sar</taxon>
        <taxon>Alveolata</taxon>
        <taxon>Ciliophora</taxon>
        <taxon>Intramacronucleata</taxon>
        <taxon>Oligohymenophorea</taxon>
        <taxon>Peniculida</taxon>
        <taxon>Parameciidae</taxon>
        <taxon>Paramecium</taxon>
    </lineage>
</organism>